<feature type="binding site" evidence="6">
    <location>
        <begin position="183"/>
        <end position="184"/>
    </location>
    <ligand>
        <name>substrate</name>
    </ligand>
</feature>
<comment type="catalytic activity">
    <reaction evidence="5">
        <text>5'-deoxyadenosine + H2O = 5-deoxy-D-ribose + adenine</text>
        <dbReference type="Rhea" id="RHEA:29859"/>
        <dbReference type="ChEBI" id="CHEBI:15377"/>
        <dbReference type="ChEBI" id="CHEBI:16708"/>
        <dbReference type="ChEBI" id="CHEBI:17319"/>
        <dbReference type="ChEBI" id="CHEBI:149540"/>
        <dbReference type="EC" id="3.2.2.9"/>
    </reaction>
    <physiologicalReaction direction="left-to-right" evidence="5">
        <dbReference type="Rhea" id="RHEA:29860"/>
    </physiologicalReaction>
</comment>
<comment type="catalytic activity">
    <reaction evidence="6">
        <text>S-methyl-5'-thioadenosine + H2O = 5-(methylsulfanyl)-D-ribose + adenine</text>
        <dbReference type="Rhea" id="RHEA:13617"/>
        <dbReference type="ChEBI" id="CHEBI:15377"/>
        <dbReference type="ChEBI" id="CHEBI:16708"/>
        <dbReference type="ChEBI" id="CHEBI:17509"/>
        <dbReference type="ChEBI" id="CHEBI:78440"/>
        <dbReference type="EC" id="3.2.2.9"/>
    </reaction>
</comment>
<evidence type="ECO:0000256" key="3">
    <source>
        <dbReference type="ARBA" id="ARBA00022801"/>
    </source>
</evidence>
<dbReference type="EMBL" id="FXUV02000043">
    <property type="protein sequence ID" value="SNB78262.1"/>
    <property type="molecule type" value="Genomic_DNA"/>
</dbReference>
<dbReference type="STRING" id="1522312.GCA_900177895_01798"/>
<keyword evidence="4 6" id="KW-0486">Methionine biosynthesis</keyword>
<evidence type="ECO:0000256" key="2">
    <source>
        <dbReference type="ARBA" id="ARBA00022605"/>
    </source>
</evidence>
<dbReference type="CDD" id="cd09008">
    <property type="entry name" value="MTAN"/>
    <property type="match status" value="1"/>
</dbReference>
<evidence type="ECO:0000256" key="4">
    <source>
        <dbReference type="ARBA" id="ARBA00023167"/>
    </source>
</evidence>
<dbReference type="GO" id="GO:0019509">
    <property type="term" value="P:L-methionine salvage from methylthioadenosine"/>
    <property type="evidence" value="ECO:0007669"/>
    <property type="project" value="UniProtKB-UniRule"/>
</dbReference>
<dbReference type="NCBIfam" id="TIGR01704">
    <property type="entry name" value="MTA_SAH-Nsdase"/>
    <property type="match status" value="1"/>
</dbReference>
<dbReference type="GO" id="GO:0008782">
    <property type="term" value="F:adenosylhomocysteine nucleosidase activity"/>
    <property type="evidence" value="ECO:0007669"/>
    <property type="project" value="UniProtKB-UniRule"/>
</dbReference>
<feature type="active site" description="Proton donor" evidence="6">
    <location>
        <position position="207"/>
    </location>
</feature>
<evidence type="ECO:0000259" key="7">
    <source>
        <dbReference type="Pfam" id="PF01048"/>
    </source>
</evidence>
<feature type="binding site" evidence="6">
    <location>
        <position position="162"/>
    </location>
    <ligand>
        <name>substrate</name>
    </ligand>
</feature>
<evidence type="ECO:0000256" key="1">
    <source>
        <dbReference type="ARBA" id="ARBA00004945"/>
    </source>
</evidence>
<dbReference type="FunFam" id="3.40.50.1580:FF:000001">
    <property type="entry name" value="MTA/SAH nucleosidase family protein"/>
    <property type="match status" value="1"/>
</dbReference>
<proteinExistence type="inferred from homology"/>
<dbReference type="GO" id="GO:0008930">
    <property type="term" value="F:methylthioadenosine nucleosidase activity"/>
    <property type="evidence" value="ECO:0007669"/>
    <property type="project" value="UniProtKB-UniRule"/>
</dbReference>
<evidence type="ECO:0000313" key="9">
    <source>
        <dbReference type="EMBL" id="SNB78262.1"/>
    </source>
</evidence>
<dbReference type="GO" id="GO:0005829">
    <property type="term" value="C:cytosol"/>
    <property type="evidence" value="ECO:0007669"/>
    <property type="project" value="TreeGrafter"/>
</dbReference>
<dbReference type="OrthoDB" id="9792278at2"/>
<dbReference type="InterPro" id="IPR000845">
    <property type="entry name" value="Nucleoside_phosphorylase_d"/>
</dbReference>
<dbReference type="InterPro" id="IPR035994">
    <property type="entry name" value="Nucleoside_phosphorylase_sf"/>
</dbReference>
<dbReference type="GO" id="GO:0019284">
    <property type="term" value="P:L-methionine salvage from S-adenosylmethionine"/>
    <property type="evidence" value="ECO:0007669"/>
    <property type="project" value="TreeGrafter"/>
</dbReference>
<dbReference type="NCBIfam" id="NF004079">
    <property type="entry name" value="PRK05584.1"/>
    <property type="match status" value="1"/>
</dbReference>
<comment type="function">
    <text evidence="6">Catalyzes the irreversible cleavage of the glycosidic bond in both 5'-methylthioadenosine (MTA) and S-adenosylhomocysteine (SAH/AdoHcy) to adenine and the corresponding thioribose, 5'-methylthioribose and S-ribosylhomocysteine, respectively. Also cleaves 5'-deoxyadenosine, a toxic by-product of radical S-adenosylmethionine (SAM) enzymes, into 5-deoxyribose and adenine.</text>
</comment>
<dbReference type="Proteomes" id="UP000215450">
    <property type="component" value="Unassembled WGS sequence"/>
</dbReference>
<dbReference type="EC" id="3.2.2.9" evidence="6"/>
<keyword evidence="2 6" id="KW-0028">Amino-acid biosynthesis</keyword>
<dbReference type="PANTHER" id="PTHR46832">
    <property type="entry name" value="5'-METHYLTHIOADENOSINE/S-ADENOSYLHOMOCYSTEINE NUCLEOSIDASE"/>
    <property type="match status" value="1"/>
</dbReference>
<evidence type="ECO:0000256" key="6">
    <source>
        <dbReference type="HAMAP-Rule" id="MF_01684"/>
    </source>
</evidence>
<feature type="binding site" evidence="6">
    <location>
        <position position="87"/>
    </location>
    <ligand>
        <name>substrate</name>
    </ligand>
</feature>
<dbReference type="InterPro" id="IPR010049">
    <property type="entry name" value="MTA_SAH_Nsdase"/>
</dbReference>
<evidence type="ECO:0000313" key="10">
    <source>
        <dbReference type="Proteomes" id="UP000215450"/>
    </source>
</evidence>
<feature type="domain" description="Nucleoside phosphorylase" evidence="7">
    <location>
        <begin position="10"/>
        <end position="237"/>
    </location>
</feature>
<dbReference type="GO" id="GO:0009164">
    <property type="term" value="P:nucleoside catabolic process"/>
    <property type="evidence" value="ECO:0007669"/>
    <property type="project" value="InterPro"/>
</dbReference>
<reference evidence="8" key="1">
    <citation type="submission" date="2017-05" db="EMBL/GenBank/DDBJ databases">
        <authorList>
            <person name="Song R."/>
            <person name="Chenine A.L."/>
            <person name="Ruprecht R.M."/>
        </authorList>
    </citation>
    <scope>NUCLEOTIDE SEQUENCE</scope>
    <source>
        <strain evidence="8">Kingella_eburonensis</strain>
    </source>
</reference>
<accession>A0A238HIT2</accession>
<dbReference type="Pfam" id="PF01048">
    <property type="entry name" value="PNP_UDP_1"/>
    <property type="match status" value="1"/>
</dbReference>
<keyword evidence="10" id="KW-1185">Reference proteome</keyword>
<dbReference type="PANTHER" id="PTHR46832:SF1">
    <property type="entry name" value="5'-METHYLTHIOADENOSINE_S-ADENOSYLHOMOCYSTEINE NUCLEOSIDASE"/>
    <property type="match status" value="1"/>
</dbReference>
<dbReference type="HAMAP" id="MF_01684">
    <property type="entry name" value="Salvage_MtnN"/>
    <property type="match status" value="1"/>
</dbReference>
<name>A0A238HIT2_9NEIS</name>
<organism evidence="8">
    <name type="scientific">Kingella negevensis</name>
    <dbReference type="NCBI Taxonomy" id="1522312"/>
    <lineage>
        <taxon>Bacteria</taxon>
        <taxon>Pseudomonadati</taxon>
        <taxon>Pseudomonadota</taxon>
        <taxon>Betaproteobacteria</taxon>
        <taxon>Neisseriales</taxon>
        <taxon>Neisseriaceae</taxon>
        <taxon>Kingella</taxon>
    </lineage>
</organism>
<sequence length="239" mass="25640">MSREILHPETVGIVGAMEAEVLTLRDSLTQLHTHKIGKNITMYTGKYAGKDIALCQSGIGKVNAAVATTLLIEHFSPDCVINTGSAGGVGKGLKVGDVVIGTQIAHHDVDVTAFGYAHGQVPQMPAFYTCDSTLTYAAEAAAVNFKDAHIFRGVIVSGDQFINGQDKIAQIRRHFPEIQAIEMEAAAIAQTCFLLKMPFVIIRAISDSADENANISFDEFLATAAQHSAKMVHQMIEAL</sequence>
<dbReference type="EMBL" id="FXUV01000074">
    <property type="protein sequence ID" value="SMQ13529.1"/>
    <property type="molecule type" value="Genomic_DNA"/>
</dbReference>
<protein>
    <recommendedName>
        <fullName evidence="6">5'-methylthioadenosine/S-adenosylhomocysteine nucleosidase</fullName>
        <shortName evidence="6">MTA/SAH nucleosidase</shortName>
        <shortName evidence="6">MTAN</shortName>
        <ecNumber evidence="6">3.2.2.9</ecNumber>
    </recommendedName>
    <alternativeName>
        <fullName evidence="6">5'-deoxyadenosine nucleosidase</fullName>
        <shortName evidence="6">DOA nucleosidase</shortName>
        <shortName evidence="6">dAdo nucleosidase</shortName>
    </alternativeName>
    <alternativeName>
        <fullName evidence="6">5'-methylthioadenosine nucleosidase</fullName>
        <shortName evidence="6">MTA nucleosidase</shortName>
    </alternativeName>
    <alternativeName>
        <fullName evidence="6">S-adenosylhomocysteine nucleosidase</fullName>
        <shortName evidence="6">AdoHcy nucleosidase</shortName>
        <shortName evidence="6">SAH nucleosidase</shortName>
        <shortName evidence="6">SRH nucleosidase</shortName>
    </alternativeName>
</protein>
<dbReference type="UniPathway" id="UPA00904">
    <property type="reaction ID" value="UER00871"/>
</dbReference>
<dbReference type="SUPFAM" id="SSF53167">
    <property type="entry name" value="Purine and uridine phosphorylases"/>
    <property type="match status" value="1"/>
</dbReference>
<comment type="catalytic activity">
    <reaction evidence="6">
        <text>S-adenosyl-L-homocysteine + H2O = S-(5-deoxy-D-ribos-5-yl)-L-homocysteine + adenine</text>
        <dbReference type="Rhea" id="RHEA:17805"/>
        <dbReference type="ChEBI" id="CHEBI:15377"/>
        <dbReference type="ChEBI" id="CHEBI:16708"/>
        <dbReference type="ChEBI" id="CHEBI:57856"/>
        <dbReference type="ChEBI" id="CHEBI:58195"/>
        <dbReference type="EC" id="3.2.2.9"/>
    </reaction>
</comment>
<keyword evidence="8" id="KW-0326">Glycosidase</keyword>
<feature type="active site" description="Proton acceptor" evidence="6">
    <location>
        <position position="20"/>
    </location>
</feature>
<evidence type="ECO:0000256" key="5">
    <source>
        <dbReference type="ARBA" id="ARBA00050313"/>
    </source>
</evidence>
<keyword evidence="3 6" id="KW-0378">Hydrolase</keyword>
<comment type="similarity">
    <text evidence="6">Belongs to the PNP/UDP phosphorylase family. MtnN subfamily.</text>
</comment>
<dbReference type="AlphaFoldDB" id="A0A238HIT2"/>
<reference evidence="10" key="3">
    <citation type="submission" date="2017-06" db="EMBL/GenBank/DDBJ databases">
        <authorList>
            <person name="Laurent S."/>
        </authorList>
    </citation>
    <scope>NUCLEOTIDE SEQUENCE [LARGE SCALE GENOMIC DNA]</scope>
</reference>
<gene>
    <name evidence="6 8" type="primary">mtnN</name>
    <name evidence="9" type="ORF">KEBURONENSIS_00388</name>
    <name evidence="8" type="ORF">KEBURONENSIS_00627</name>
</gene>
<dbReference type="Gene3D" id="3.40.50.1580">
    <property type="entry name" value="Nucleoside phosphorylase domain"/>
    <property type="match status" value="1"/>
</dbReference>
<comment type="pathway">
    <text evidence="1 6">Amino-acid biosynthesis; L-methionine biosynthesis via salvage pathway; S-methyl-5-thio-alpha-D-ribose 1-phosphate from S-methyl-5'-thioadenosine (hydrolase route): step 1/2.</text>
</comment>
<evidence type="ECO:0000313" key="8">
    <source>
        <dbReference type="EMBL" id="SMQ13529.1"/>
    </source>
</evidence>
<reference evidence="9" key="2">
    <citation type="submission" date="2017-06" db="EMBL/GenBank/DDBJ databases">
        <authorList>
            <person name="Kim H.J."/>
            <person name="Triplett B.A."/>
        </authorList>
    </citation>
    <scope>NUCLEOTIDE SEQUENCE [LARGE SCALE GENOMIC DNA]</scope>
    <source>
        <strain evidence="9">Kingella_eburonensis</strain>
    </source>
</reference>